<evidence type="ECO:0000256" key="5">
    <source>
        <dbReference type="ARBA" id="ARBA00023239"/>
    </source>
</evidence>
<gene>
    <name evidence="8" type="primary">yceG</name>
    <name evidence="7" type="synonym">mltG</name>
    <name evidence="8" type="ORF">DSLASN_06040</name>
</gene>
<evidence type="ECO:0000256" key="4">
    <source>
        <dbReference type="ARBA" id="ARBA00023136"/>
    </source>
</evidence>
<dbReference type="PANTHER" id="PTHR30518">
    <property type="entry name" value="ENDOLYTIC MUREIN TRANSGLYCOSYLASE"/>
    <property type="match status" value="1"/>
</dbReference>
<organism evidence="8 9">
    <name type="scientific">Desulfoluna limicola</name>
    <dbReference type="NCBI Taxonomy" id="2810562"/>
    <lineage>
        <taxon>Bacteria</taxon>
        <taxon>Pseudomonadati</taxon>
        <taxon>Thermodesulfobacteriota</taxon>
        <taxon>Desulfobacteria</taxon>
        <taxon>Desulfobacterales</taxon>
        <taxon>Desulfolunaceae</taxon>
        <taxon>Desulfoluna</taxon>
    </lineage>
</organism>
<evidence type="ECO:0000256" key="3">
    <source>
        <dbReference type="ARBA" id="ARBA00022989"/>
    </source>
</evidence>
<dbReference type="Proteomes" id="UP001320148">
    <property type="component" value="Chromosome"/>
</dbReference>
<dbReference type="Gene3D" id="3.30.1490.480">
    <property type="entry name" value="Endolytic murein transglycosylase"/>
    <property type="match status" value="1"/>
</dbReference>
<accession>A0ABN6F0Y7</accession>
<evidence type="ECO:0000256" key="1">
    <source>
        <dbReference type="ARBA" id="ARBA00022475"/>
    </source>
</evidence>
<dbReference type="Gene3D" id="3.30.160.60">
    <property type="entry name" value="Classic Zinc Finger"/>
    <property type="match status" value="1"/>
</dbReference>
<keyword evidence="2 7" id="KW-0812">Transmembrane</keyword>
<keyword evidence="4 7" id="KW-0472">Membrane</keyword>
<sequence length="353" mass="39417">MNQNNRVPMTDTQTKPRALKLIWPLLLLIVILATVAGGAALHLNQFYRSPQGDPNLTMIYTVNRGQSFNTTASQLMQAGLCSSETKLRFMATIYGLDKKIKAGEYLLSGTMTPEAILSIITKGKAYLHKLTIPEGYTIKQIAVVVEDSGLGKAERFNTLAFSKAFLKKMDLPEGAPSLEGYLFPETYHFEKSVTEEEILTAMVRRFKTVFTKAIVEDGKALGLTPNEVVTLASIIEKETGAAFERPMISSVFHNRLKKRMRLETDPTVIYGMKDYNGNITRKDLRQKTPYNTYVIKGLPPGPIASPGLAALTAAVRPESTSYLYFVSKKDGTHHFSRTLKEHSKAVRTYQLRR</sequence>
<dbReference type="EMBL" id="AP024488">
    <property type="protein sequence ID" value="BCS94972.1"/>
    <property type="molecule type" value="Genomic_DNA"/>
</dbReference>
<dbReference type="RefSeq" id="WP_236891267.1">
    <property type="nucleotide sequence ID" value="NZ_AP024488.1"/>
</dbReference>
<keyword evidence="3 7" id="KW-1133">Transmembrane helix</keyword>
<feature type="site" description="Important for catalytic activity" evidence="7">
    <location>
        <position position="238"/>
    </location>
</feature>
<dbReference type="NCBIfam" id="TIGR00247">
    <property type="entry name" value="endolytic transglycosylase MltG"/>
    <property type="match status" value="1"/>
</dbReference>
<protein>
    <recommendedName>
        <fullName evidence="7">Endolytic murein transglycosylase</fullName>
        <ecNumber evidence="7">4.2.2.29</ecNumber>
    </recommendedName>
    <alternativeName>
        <fullName evidence="7">Peptidoglycan lytic transglycosylase</fullName>
    </alternativeName>
    <alternativeName>
        <fullName evidence="7">Peptidoglycan polymerization terminase</fullName>
    </alternativeName>
</protein>
<proteinExistence type="inferred from homology"/>
<feature type="transmembrane region" description="Helical" evidence="7">
    <location>
        <begin position="21"/>
        <end position="41"/>
    </location>
</feature>
<comment type="catalytic activity">
    <reaction evidence="7">
        <text>a peptidoglycan chain = a peptidoglycan chain with N-acetyl-1,6-anhydromuramyl-[peptide] at the reducing end + a peptidoglycan chain with N-acetylglucosamine at the non-reducing end.</text>
        <dbReference type="EC" id="4.2.2.29"/>
    </reaction>
</comment>
<dbReference type="GO" id="GO:0016829">
    <property type="term" value="F:lyase activity"/>
    <property type="evidence" value="ECO:0007669"/>
    <property type="project" value="UniProtKB-KW"/>
</dbReference>
<evidence type="ECO:0000256" key="7">
    <source>
        <dbReference type="HAMAP-Rule" id="MF_02065"/>
    </source>
</evidence>
<dbReference type="EC" id="4.2.2.29" evidence="7"/>
<comment type="subcellular location">
    <subcellularLocation>
        <location evidence="7">Cell membrane</location>
        <topology evidence="7">Single-pass membrane protein</topology>
    </subcellularLocation>
</comment>
<keyword evidence="9" id="KW-1185">Reference proteome</keyword>
<evidence type="ECO:0000313" key="9">
    <source>
        <dbReference type="Proteomes" id="UP001320148"/>
    </source>
</evidence>
<evidence type="ECO:0000313" key="8">
    <source>
        <dbReference type="EMBL" id="BCS94972.1"/>
    </source>
</evidence>
<dbReference type="CDD" id="cd08010">
    <property type="entry name" value="MltG_like"/>
    <property type="match status" value="1"/>
</dbReference>
<keyword evidence="5 7" id="KW-0456">Lyase</keyword>
<keyword evidence="6 7" id="KW-0961">Cell wall biogenesis/degradation</keyword>
<comment type="function">
    <text evidence="7">Functions as a peptidoglycan terminase that cleaves nascent peptidoglycan strands endolytically to terminate their elongation.</text>
</comment>
<dbReference type="PANTHER" id="PTHR30518:SF2">
    <property type="entry name" value="ENDOLYTIC MUREIN TRANSGLYCOSYLASE"/>
    <property type="match status" value="1"/>
</dbReference>
<evidence type="ECO:0000256" key="2">
    <source>
        <dbReference type="ARBA" id="ARBA00022692"/>
    </source>
</evidence>
<reference evidence="8 9" key="1">
    <citation type="submission" date="2021-02" db="EMBL/GenBank/DDBJ databases">
        <title>Complete genome of Desulfoluna sp. strain ASN36.</title>
        <authorList>
            <person name="Takahashi A."/>
            <person name="Kojima H."/>
            <person name="Fukui M."/>
        </authorList>
    </citation>
    <scope>NUCLEOTIDE SEQUENCE [LARGE SCALE GENOMIC DNA]</scope>
    <source>
        <strain evidence="8 9">ASN36</strain>
    </source>
</reference>
<comment type="similarity">
    <text evidence="7">Belongs to the transglycosylase MltG family.</text>
</comment>
<name>A0ABN6F0Y7_9BACT</name>
<dbReference type="InterPro" id="IPR003770">
    <property type="entry name" value="MLTG-like"/>
</dbReference>
<dbReference type="Pfam" id="PF02618">
    <property type="entry name" value="YceG"/>
    <property type="match status" value="1"/>
</dbReference>
<evidence type="ECO:0000256" key="6">
    <source>
        <dbReference type="ARBA" id="ARBA00023316"/>
    </source>
</evidence>
<dbReference type="HAMAP" id="MF_02065">
    <property type="entry name" value="MltG"/>
    <property type="match status" value="1"/>
</dbReference>
<keyword evidence="1 7" id="KW-1003">Cell membrane</keyword>